<dbReference type="RefSeq" id="WP_380939952.1">
    <property type="nucleotide sequence ID" value="NZ_JBHUFC010000003.1"/>
</dbReference>
<protein>
    <submittedName>
        <fullName evidence="1">Uncharacterized protein</fullName>
    </submittedName>
</protein>
<sequence length="109" mass="12071">MFGELDVIAYFSRADTIEALLARALLTGGSNGMREIGVGLRIKYRLRQVPTEEEAHRWAALADSYAREGLDPEEAGRRAADELFEIVPNLVLKAEADTIEALLAQARKK</sequence>
<keyword evidence="2" id="KW-1185">Reference proteome</keyword>
<gene>
    <name evidence="1" type="ORF">ACFSC3_08355</name>
</gene>
<proteinExistence type="predicted"/>
<dbReference type="Proteomes" id="UP001597283">
    <property type="component" value="Unassembled WGS sequence"/>
</dbReference>
<accession>A0ABW4NCP9</accession>
<evidence type="ECO:0000313" key="2">
    <source>
        <dbReference type="Proteomes" id="UP001597283"/>
    </source>
</evidence>
<comment type="caution">
    <text evidence="1">The sequence shown here is derived from an EMBL/GenBank/DDBJ whole genome shotgun (WGS) entry which is preliminary data.</text>
</comment>
<name>A0ABW4NCP9_9SPHN</name>
<dbReference type="EMBL" id="JBHUFC010000003">
    <property type="protein sequence ID" value="MFD1787581.1"/>
    <property type="molecule type" value="Genomic_DNA"/>
</dbReference>
<organism evidence="1 2">
    <name type="scientific">Sphingomonas floccifaciens</name>
    <dbReference type="NCBI Taxonomy" id="1844115"/>
    <lineage>
        <taxon>Bacteria</taxon>
        <taxon>Pseudomonadati</taxon>
        <taxon>Pseudomonadota</taxon>
        <taxon>Alphaproteobacteria</taxon>
        <taxon>Sphingomonadales</taxon>
        <taxon>Sphingomonadaceae</taxon>
        <taxon>Sphingomonas</taxon>
    </lineage>
</organism>
<evidence type="ECO:0000313" key="1">
    <source>
        <dbReference type="EMBL" id="MFD1787581.1"/>
    </source>
</evidence>
<reference evidence="2" key="1">
    <citation type="journal article" date="2019" name="Int. J. Syst. Evol. Microbiol.">
        <title>The Global Catalogue of Microorganisms (GCM) 10K type strain sequencing project: providing services to taxonomists for standard genome sequencing and annotation.</title>
        <authorList>
            <consortium name="The Broad Institute Genomics Platform"/>
            <consortium name="The Broad Institute Genome Sequencing Center for Infectious Disease"/>
            <person name="Wu L."/>
            <person name="Ma J."/>
        </authorList>
    </citation>
    <scope>NUCLEOTIDE SEQUENCE [LARGE SCALE GENOMIC DNA]</scope>
    <source>
        <strain evidence="2">Q85</strain>
    </source>
</reference>